<dbReference type="EMBL" id="CP113520">
    <property type="protein sequence ID" value="WAJ30513.1"/>
    <property type="molecule type" value="Genomic_DNA"/>
</dbReference>
<reference evidence="1" key="1">
    <citation type="submission" date="2022-11" db="EMBL/GenBank/DDBJ databases">
        <title>beta-Carotene-producing bacterium, Jeongeuplla avenae sp. nov., alleviates the salt stress of Arabidopsis seedlings.</title>
        <authorList>
            <person name="Jiang L."/>
            <person name="Lee J."/>
        </authorList>
    </citation>
    <scope>NUCLEOTIDE SEQUENCE</scope>
    <source>
        <strain evidence="1">DY_R2A_6</strain>
    </source>
</reference>
<name>A0ACD4NUW4_9HYPH</name>
<proteinExistence type="predicted"/>
<organism evidence="1 2">
    <name type="scientific">Antarcticirhabdus aurantiaca</name>
    <dbReference type="NCBI Taxonomy" id="2606717"/>
    <lineage>
        <taxon>Bacteria</taxon>
        <taxon>Pseudomonadati</taxon>
        <taxon>Pseudomonadota</taxon>
        <taxon>Alphaproteobacteria</taxon>
        <taxon>Hyphomicrobiales</taxon>
        <taxon>Aurantimonadaceae</taxon>
        <taxon>Antarcticirhabdus</taxon>
    </lineage>
</organism>
<gene>
    <name evidence="1" type="ORF">OXU80_10040</name>
</gene>
<keyword evidence="2" id="KW-1185">Reference proteome</keyword>
<evidence type="ECO:0000313" key="1">
    <source>
        <dbReference type="EMBL" id="WAJ30513.1"/>
    </source>
</evidence>
<accession>A0ACD4NUW4</accession>
<sequence length="212" mass="21891">MPNALAEVSDRIPAPIGGRDGEPREAGPAVGTGPARRLIEDGLSRLDKRAAEGGVEARAARTLIETVPKAADREAAAVRLGLVPGAEEDASALYALAFEADATGATGEAVLILGLLAGSAWGEVEGCLGLSVIACRLRLFAEAQVLAERCLQAEARHPRALSVAGICALERGDMAGAQSYLAAAARLARANPELRQDLQAAQRALLLMHLSS</sequence>
<evidence type="ECO:0000313" key="2">
    <source>
        <dbReference type="Proteomes" id="UP001163223"/>
    </source>
</evidence>
<protein>
    <submittedName>
        <fullName evidence="1">Uncharacterized protein</fullName>
    </submittedName>
</protein>
<dbReference type="Proteomes" id="UP001163223">
    <property type="component" value="Chromosome"/>
</dbReference>